<dbReference type="SUPFAM" id="SSF53756">
    <property type="entry name" value="UDP-Glycosyltransferase/glycogen phosphorylase"/>
    <property type="match status" value="1"/>
</dbReference>
<evidence type="ECO:0000313" key="4">
    <source>
        <dbReference type="Proteomes" id="UP000008633"/>
    </source>
</evidence>
<feature type="domain" description="Glycosyltransferase subfamily 4-like N-terminal" evidence="2">
    <location>
        <begin position="85"/>
        <end position="148"/>
    </location>
</feature>
<feature type="domain" description="Glycosyl transferase family 1" evidence="1">
    <location>
        <begin position="163"/>
        <end position="320"/>
    </location>
</feature>
<dbReference type="Pfam" id="PF00534">
    <property type="entry name" value="Glycos_transf_1"/>
    <property type="match status" value="1"/>
</dbReference>
<evidence type="ECO:0000313" key="3">
    <source>
        <dbReference type="EMBL" id="ADV46645.1"/>
    </source>
</evidence>
<gene>
    <name evidence="3" type="ordered locus">Nitsa_1394</name>
</gene>
<dbReference type="OrthoDB" id="433681at2"/>
<dbReference type="Pfam" id="PF13439">
    <property type="entry name" value="Glyco_transf_4"/>
    <property type="match status" value="1"/>
</dbReference>
<dbReference type="EMBL" id="CP002452">
    <property type="protein sequence ID" value="ADV46645.1"/>
    <property type="molecule type" value="Genomic_DNA"/>
</dbReference>
<dbReference type="PANTHER" id="PTHR12526:SF623">
    <property type="entry name" value="WABG"/>
    <property type="match status" value="1"/>
</dbReference>
<dbReference type="KEGG" id="nsa:Nitsa_1394"/>
<dbReference type="PANTHER" id="PTHR12526">
    <property type="entry name" value="GLYCOSYLTRANSFERASE"/>
    <property type="match status" value="1"/>
</dbReference>
<dbReference type="InterPro" id="IPR028098">
    <property type="entry name" value="Glyco_trans_4-like_N"/>
</dbReference>
<dbReference type="RefSeq" id="WP_013554335.1">
    <property type="nucleotide sequence ID" value="NC_014935.1"/>
</dbReference>
<dbReference type="InterPro" id="IPR001296">
    <property type="entry name" value="Glyco_trans_1"/>
</dbReference>
<sequence>MKLSLVRRQFSRFGGGELFLQTLYEGLRKRGADVEIVQFSQPSWLPSWVKMLLYNAQACKKKEDRFYYSLDRLSCLELYNAGGGVHREFLKHKGFTLNPLHPVYLRLEKKTFENSTRIIAVSQMVKNDILRHYKIPPEKISVIYNGIPFQTIDDRAIENMRREVLDEYGIDADLPIVLFVGSGFKRKGVREFLQALSKLQRPFHAFVVGKESKLSYYRLLSRELGIEEHISFTGPRQDVERFYAASDIFFFPTRYEPFGNVVLEAMNYKNAVITTRQCGAGELIDSRYLLDKSDDPHAVELLRELIDNPQIRQKVQKDNYQIASRYTIEHNIDETLRLIKKITEEKR</sequence>
<name>E6WZD3_NITSE</name>
<dbReference type="GO" id="GO:0016757">
    <property type="term" value="F:glycosyltransferase activity"/>
    <property type="evidence" value="ECO:0007669"/>
    <property type="project" value="InterPro"/>
</dbReference>
<dbReference type="Gene3D" id="3.40.50.2000">
    <property type="entry name" value="Glycogen Phosphorylase B"/>
    <property type="match status" value="2"/>
</dbReference>
<keyword evidence="4" id="KW-1185">Reference proteome</keyword>
<reference evidence="4" key="2">
    <citation type="submission" date="2011-01" db="EMBL/GenBank/DDBJ databases">
        <title>The complete genome of Nitratifractor salsuginis DSM 16511.</title>
        <authorList>
            <consortium name="US DOE Joint Genome Institute (JGI-PGF)"/>
            <person name="Lucas S."/>
            <person name="Copeland A."/>
            <person name="Lapidus A."/>
            <person name="Bruce D."/>
            <person name="Goodwin L."/>
            <person name="Pitluck S."/>
            <person name="Kyrpides N."/>
            <person name="Mavromatis K."/>
            <person name="Ivanova N."/>
            <person name="Mikhailova N."/>
            <person name="Zeytun A."/>
            <person name="Detter J.C."/>
            <person name="Tapia R."/>
            <person name="Han C."/>
            <person name="Land M."/>
            <person name="Hauser L."/>
            <person name="Markowitz V."/>
            <person name="Cheng J.-F."/>
            <person name="Hugenholtz P."/>
            <person name="Woyke T."/>
            <person name="Wu D."/>
            <person name="Tindall B."/>
            <person name="Schuetze A."/>
            <person name="Brambilla E."/>
            <person name="Klenk H.-P."/>
            <person name="Eisen J.A."/>
        </authorList>
    </citation>
    <scope>NUCLEOTIDE SEQUENCE [LARGE SCALE GENOMIC DNA]</scope>
    <source>
        <strain evidence="4">DSM 16511 / JCM 12458 / E9I37-1</strain>
    </source>
</reference>
<proteinExistence type="predicted"/>
<dbReference type="HOGENOM" id="CLU_009583_44_1_7"/>
<organism evidence="3 4">
    <name type="scientific">Nitratifractor salsuginis (strain DSM 16511 / JCM 12458 / E9I37-1)</name>
    <dbReference type="NCBI Taxonomy" id="749222"/>
    <lineage>
        <taxon>Bacteria</taxon>
        <taxon>Pseudomonadati</taxon>
        <taxon>Campylobacterota</taxon>
        <taxon>Epsilonproteobacteria</taxon>
        <taxon>Campylobacterales</taxon>
        <taxon>Sulfurovaceae</taxon>
        <taxon>Nitratifractor</taxon>
    </lineage>
</organism>
<dbReference type="AlphaFoldDB" id="E6WZD3"/>
<evidence type="ECO:0000259" key="2">
    <source>
        <dbReference type="Pfam" id="PF13439"/>
    </source>
</evidence>
<reference evidence="3 4" key="1">
    <citation type="journal article" date="2011" name="Stand. Genomic Sci.">
        <title>Complete genome sequence of Nitratifractor salsuginis type strain (E9I37-1).</title>
        <authorList>
            <person name="Anderson I."/>
            <person name="Sikorski J."/>
            <person name="Zeytun A."/>
            <person name="Nolan M."/>
            <person name="Lapidus A."/>
            <person name="Lucas S."/>
            <person name="Hammon N."/>
            <person name="Deshpande S."/>
            <person name="Cheng J.F."/>
            <person name="Tapia R."/>
            <person name="Han C."/>
            <person name="Goodwin L."/>
            <person name="Pitluck S."/>
            <person name="Liolios K."/>
            <person name="Pagani I."/>
            <person name="Ivanova N."/>
            <person name="Huntemann M."/>
            <person name="Mavromatis K."/>
            <person name="Ovchinikova G."/>
            <person name="Pati A."/>
            <person name="Chen A."/>
            <person name="Palaniappan K."/>
            <person name="Land M."/>
            <person name="Hauser L."/>
            <person name="Brambilla E.M."/>
            <person name="Ngatchou-Djao O.D."/>
            <person name="Rohde M."/>
            <person name="Tindall B.J."/>
            <person name="Goker M."/>
            <person name="Detter J.C."/>
            <person name="Woyke T."/>
            <person name="Bristow J."/>
            <person name="Eisen J.A."/>
            <person name="Markowitz V."/>
            <person name="Hugenholtz P."/>
            <person name="Klenk H.P."/>
            <person name="Kyrpides N.C."/>
        </authorList>
    </citation>
    <scope>NUCLEOTIDE SEQUENCE [LARGE SCALE GENOMIC DNA]</scope>
    <source>
        <strain evidence="4">DSM 16511 / JCM 12458 / E9I37-1</strain>
    </source>
</reference>
<dbReference type="Proteomes" id="UP000008633">
    <property type="component" value="Chromosome"/>
</dbReference>
<keyword evidence="3" id="KW-0808">Transferase</keyword>
<dbReference type="STRING" id="749222.Nitsa_1394"/>
<dbReference type="CDD" id="cd03801">
    <property type="entry name" value="GT4_PimA-like"/>
    <property type="match status" value="1"/>
</dbReference>
<protein>
    <submittedName>
        <fullName evidence="3">Glycosyl transferase group 1</fullName>
    </submittedName>
</protein>
<accession>E6WZD3</accession>
<dbReference type="eggNOG" id="COG0438">
    <property type="taxonomic scope" value="Bacteria"/>
</dbReference>
<evidence type="ECO:0000259" key="1">
    <source>
        <dbReference type="Pfam" id="PF00534"/>
    </source>
</evidence>